<protein>
    <recommendedName>
        <fullName evidence="1">Glycosyltransferase subfamily 4-like N-terminal domain-containing protein</fullName>
    </recommendedName>
</protein>
<dbReference type="Gene3D" id="3.40.50.2000">
    <property type="entry name" value="Glycogen Phosphorylase B"/>
    <property type="match status" value="2"/>
</dbReference>
<dbReference type="Pfam" id="PF13439">
    <property type="entry name" value="Glyco_transf_4"/>
    <property type="match status" value="1"/>
</dbReference>
<keyword evidence="3" id="KW-1185">Reference proteome</keyword>
<evidence type="ECO:0000313" key="3">
    <source>
        <dbReference type="Proteomes" id="UP000036406"/>
    </source>
</evidence>
<sequence length="333" mass="36147">MNILLIMMSANPGVGGLEKHTGELANGLAQAGHRVTLICAAAHQHQLTPEINRIALDPKQSRYNPLLLAKLYRHIRDKKYNVVHAQGTKAAALLATLARFPLSPTLVASLHGFKSRYPALHRFSAVIAVSNALAKSLTNGNVRVVYNGLQAASVVAPAKFLLEAAPKPVWLAVGRLVSVKGFEFLIDSFKGVKGSLYIAGDGPDKALLQQKILDNELQHRVTLLGHRDDIPALMAACDGVVISSQREGFSYVFAEAMLASKPVISTSVPIANEFLPEHHIYRGNTLDGFAQLLSNDPGAIFNDQFAARERAHRELTMENMISSTLAIYNTCKT</sequence>
<reference evidence="2 3" key="1">
    <citation type="submission" date="2015-05" db="EMBL/GenBank/DDBJ databases">
        <title>Complete genome of Marinobacter psychrophilus strain 20041T isolated from sea-ice of the Canadian Basin.</title>
        <authorList>
            <person name="Song L."/>
            <person name="Ren L."/>
            <person name="Yu Y."/>
            <person name="Wang X."/>
        </authorList>
    </citation>
    <scope>NUCLEOTIDE SEQUENCE [LARGE SCALE GENOMIC DNA]</scope>
    <source>
        <strain evidence="2 3">20041</strain>
    </source>
</reference>
<dbReference type="PANTHER" id="PTHR12526:SF630">
    <property type="entry name" value="GLYCOSYLTRANSFERASE"/>
    <property type="match status" value="1"/>
</dbReference>
<dbReference type="EMBL" id="CP011494">
    <property type="protein sequence ID" value="AKO54182.1"/>
    <property type="molecule type" value="Genomic_DNA"/>
</dbReference>
<dbReference type="PANTHER" id="PTHR12526">
    <property type="entry name" value="GLYCOSYLTRANSFERASE"/>
    <property type="match status" value="1"/>
</dbReference>
<dbReference type="PATRIC" id="fig|330734.3.peg.760"/>
<name>A0A0H4IH28_9GAMM</name>
<dbReference type="Proteomes" id="UP000036406">
    <property type="component" value="Chromosome"/>
</dbReference>
<dbReference type="Pfam" id="PF13692">
    <property type="entry name" value="Glyco_trans_1_4"/>
    <property type="match status" value="1"/>
</dbReference>
<dbReference type="InterPro" id="IPR028098">
    <property type="entry name" value="Glyco_trans_4-like_N"/>
</dbReference>
<dbReference type="STRING" id="330734.ABA45_03505"/>
<dbReference type="AlphaFoldDB" id="A0A0H4IH28"/>
<dbReference type="KEGG" id="mpq:ABA45_03505"/>
<gene>
    <name evidence="2" type="ORF">ABA45_03505</name>
</gene>
<organism evidence="2 3">
    <name type="scientific">Marinobacter psychrophilus</name>
    <dbReference type="NCBI Taxonomy" id="330734"/>
    <lineage>
        <taxon>Bacteria</taxon>
        <taxon>Pseudomonadati</taxon>
        <taxon>Pseudomonadota</taxon>
        <taxon>Gammaproteobacteria</taxon>
        <taxon>Pseudomonadales</taxon>
        <taxon>Marinobacteraceae</taxon>
        <taxon>Marinobacter</taxon>
    </lineage>
</organism>
<dbReference type="CDD" id="cd03811">
    <property type="entry name" value="GT4_GT28_WabH-like"/>
    <property type="match status" value="1"/>
</dbReference>
<evidence type="ECO:0000313" key="2">
    <source>
        <dbReference type="EMBL" id="AKO54182.1"/>
    </source>
</evidence>
<proteinExistence type="predicted"/>
<evidence type="ECO:0000259" key="1">
    <source>
        <dbReference type="Pfam" id="PF13439"/>
    </source>
</evidence>
<dbReference type="SUPFAM" id="SSF53756">
    <property type="entry name" value="UDP-Glycosyltransferase/glycogen phosphorylase"/>
    <property type="match status" value="1"/>
</dbReference>
<accession>A0A0H4IH28</accession>
<dbReference type="GO" id="GO:0016757">
    <property type="term" value="F:glycosyltransferase activity"/>
    <property type="evidence" value="ECO:0007669"/>
    <property type="project" value="UniProtKB-ARBA"/>
</dbReference>
<feature type="domain" description="Glycosyltransferase subfamily 4-like N-terminal" evidence="1">
    <location>
        <begin position="14"/>
        <end position="149"/>
    </location>
</feature>